<evidence type="ECO:0000313" key="6">
    <source>
        <dbReference type="Proteomes" id="UP000193944"/>
    </source>
</evidence>
<dbReference type="AlphaFoldDB" id="A0A1Y1WUD7"/>
<dbReference type="PROSITE" id="PS50069">
    <property type="entry name" value="CULLIN_2"/>
    <property type="match status" value="1"/>
</dbReference>
<dbReference type="Gene3D" id="1.10.10.10">
    <property type="entry name" value="Winged helix-like DNA-binding domain superfamily/Winged helix DNA-binding domain"/>
    <property type="match status" value="1"/>
</dbReference>
<dbReference type="InterPro" id="IPR059120">
    <property type="entry name" value="Cullin-like_AB"/>
</dbReference>
<protein>
    <submittedName>
        <fullName evidence="5">Winged helix DNA-binding domain-containing protein</fullName>
    </submittedName>
</protein>
<keyword evidence="1" id="KW-1017">Isopeptide bond</keyword>
<organism evidence="5 6">
    <name type="scientific">Anaeromyces robustus</name>
    <dbReference type="NCBI Taxonomy" id="1754192"/>
    <lineage>
        <taxon>Eukaryota</taxon>
        <taxon>Fungi</taxon>
        <taxon>Fungi incertae sedis</taxon>
        <taxon>Chytridiomycota</taxon>
        <taxon>Chytridiomycota incertae sedis</taxon>
        <taxon>Neocallimastigomycetes</taxon>
        <taxon>Neocallimastigales</taxon>
        <taxon>Neocallimastigaceae</taxon>
        <taxon>Anaeromyces</taxon>
    </lineage>
</organism>
<dbReference type="SUPFAM" id="SSF46785">
    <property type="entry name" value="Winged helix' DNA-binding domain"/>
    <property type="match status" value="1"/>
</dbReference>
<dbReference type="EMBL" id="MCFG01000262">
    <property type="protein sequence ID" value="ORX77161.1"/>
    <property type="molecule type" value="Genomic_DNA"/>
</dbReference>
<dbReference type="GO" id="GO:0031461">
    <property type="term" value="C:cullin-RING ubiquitin ligase complex"/>
    <property type="evidence" value="ECO:0007669"/>
    <property type="project" value="InterPro"/>
</dbReference>
<feature type="domain" description="Cullin family profile" evidence="4">
    <location>
        <begin position="26"/>
        <end position="75"/>
    </location>
</feature>
<dbReference type="OrthoDB" id="27073at2759"/>
<dbReference type="FunFam" id="1.10.10.10:FF:000014">
    <property type="entry name" value="Cullin 1"/>
    <property type="match status" value="1"/>
</dbReference>
<dbReference type="STRING" id="1754192.A0A1Y1WUD7"/>
<name>A0A1Y1WUD7_9FUNG</name>
<evidence type="ECO:0000259" key="4">
    <source>
        <dbReference type="PROSITE" id="PS50069"/>
    </source>
</evidence>
<sequence length="195" mass="22854">MNFKCNKTQIKFSIQKRKSDVRLHTEGRRYELNMTLYQLAILLLFNNGDSFTINEIVNSTQLPLVEVSRFLKAFIDLKLLEASNTDSLDTVVTFNKNFSNKRTKIKIGMTIDNSQENEITRQAVDNDRKLFLQAVIVRIMKSKKELQHTILIKEVIEQSKNRFVPYIPAIKQAIEQLIDKQYIERVNNDYYAYIA</sequence>
<evidence type="ECO:0000313" key="5">
    <source>
        <dbReference type="EMBL" id="ORX77161.1"/>
    </source>
</evidence>
<dbReference type="SMART" id="SM00884">
    <property type="entry name" value="Cullin_Nedd8"/>
    <property type="match status" value="1"/>
</dbReference>
<evidence type="ECO:0000256" key="1">
    <source>
        <dbReference type="ARBA" id="ARBA00022499"/>
    </source>
</evidence>
<gene>
    <name evidence="5" type="ORF">BCR32DRAFT_248187</name>
</gene>
<keyword evidence="6" id="KW-1185">Reference proteome</keyword>
<dbReference type="Pfam" id="PF26557">
    <property type="entry name" value="Cullin_AB"/>
    <property type="match status" value="1"/>
</dbReference>
<dbReference type="Pfam" id="PF10557">
    <property type="entry name" value="Cullin_Nedd8"/>
    <property type="match status" value="1"/>
</dbReference>
<dbReference type="InterPro" id="IPR045093">
    <property type="entry name" value="Cullin"/>
</dbReference>
<dbReference type="GO" id="GO:0006511">
    <property type="term" value="P:ubiquitin-dependent protein catabolic process"/>
    <property type="evidence" value="ECO:0007669"/>
    <property type="project" value="InterPro"/>
</dbReference>
<dbReference type="InterPro" id="IPR036388">
    <property type="entry name" value="WH-like_DNA-bd_sf"/>
</dbReference>
<keyword evidence="2" id="KW-0832">Ubl conjugation</keyword>
<dbReference type="PANTHER" id="PTHR11932">
    <property type="entry name" value="CULLIN"/>
    <property type="match status" value="1"/>
</dbReference>
<dbReference type="InterPro" id="IPR016158">
    <property type="entry name" value="Cullin_homology"/>
</dbReference>
<dbReference type="InterPro" id="IPR036317">
    <property type="entry name" value="Cullin_homology_sf"/>
</dbReference>
<evidence type="ECO:0000256" key="2">
    <source>
        <dbReference type="ARBA" id="ARBA00022843"/>
    </source>
</evidence>
<dbReference type="GO" id="GO:0003677">
    <property type="term" value="F:DNA binding"/>
    <property type="evidence" value="ECO:0007669"/>
    <property type="project" value="UniProtKB-KW"/>
</dbReference>
<dbReference type="Gene3D" id="3.30.230.130">
    <property type="entry name" value="Cullin, Chain C, Domain 2"/>
    <property type="match status" value="1"/>
</dbReference>
<dbReference type="PROSITE" id="PS01256">
    <property type="entry name" value="CULLIN_1"/>
    <property type="match status" value="1"/>
</dbReference>
<comment type="similarity">
    <text evidence="3">Belongs to the cullin family.</text>
</comment>
<proteinExistence type="inferred from homology"/>
<dbReference type="InterPro" id="IPR036390">
    <property type="entry name" value="WH_DNA-bd_sf"/>
</dbReference>
<comment type="caution">
    <text evidence="5">The sequence shown here is derived from an EMBL/GenBank/DDBJ whole genome shotgun (WGS) entry which is preliminary data.</text>
</comment>
<reference evidence="5 6" key="1">
    <citation type="submission" date="2016-08" db="EMBL/GenBank/DDBJ databases">
        <title>A Parts List for Fungal Cellulosomes Revealed by Comparative Genomics.</title>
        <authorList>
            <consortium name="DOE Joint Genome Institute"/>
            <person name="Haitjema C.H."/>
            <person name="Gilmore S.P."/>
            <person name="Henske J.K."/>
            <person name="Solomon K.V."/>
            <person name="De Groot R."/>
            <person name="Kuo A."/>
            <person name="Mondo S.J."/>
            <person name="Salamov A.A."/>
            <person name="Labutti K."/>
            <person name="Zhao Z."/>
            <person name="Chiniquy J."/>
            <person name="Barry K."/>
            <person name="Brewer H.M."/>
            <person name="Purvine S.O."/>
            <person name="Wright A.T."/>
            <person name="Boxma B."/>
            <person name="Van Alen T."/>
            <person name="Hackstein J.H."/>
            <person name="Baker S.E."/>
            <person name="Grigoriev I.V."/>
            <person name="O'Malley M.A."/>
        </authorList>
    </citation>
    <scope>NUCLEOTIDE SEQUENCE [LARGE SCALE GENOMIC DNA]</scope>
    <source>
        <strain evidence="5 6">S4</strain>
    </source>
</reference>
<dbReference type="SUPFAM" id="SSF75632">
    <property type="entry name" value="Cullin homology domain"/>
    <property type="match status" value="1"/>
</dbReference>
<evidence type="ECO:0000256" key="3">
    <source>
        <dbReference type="PROSITE-ProRule" id="PRU00330"/>
    </source>
</evidence>
<reference evidence="5 6" key="2">
    <citation type="submission" date="2016-08" db="EMBL/GenBank/DDBJ databases">
        <title>Pervasive Adenine N6-methylation of Active Genes in Fungi.</title>
        <authorList>
            <consortium name="DOE Joint Genome Institute"/>
            <person name="Mondo S.J."/>
            <person name="Dannebaum R.O."/>
            <person name="Kuo R.C."/>
            <person name="Labutti K."/>
            <person name="Haridas S."/>
            <person name="Kuo A."/>
            <person name="Salamov A."/>
            <person name="Ahrendt S.R."/>
            <person name="Lipzen A."/>
            <person name="Sullivan W."/>
            <person name="Andreopoulos W.B."/>
            <person name="Clum A."/>
            <person name="Lindquist E."/>
            <person name="Daum C."/>
            <person name="Ramamoorthy G.K."/>
            <person name="Gryganskyi A."/>
            <person name="Culley D."/>
            <person name="Magnuson J.K."/>
            <person name="James T.Y."/>
            <person name="O'Malley M.A."/>
            <person name="Stajich J.E."/>
            <person name="Spatafora J.W."/>
            <person name="Visel A."/>
            <person name="Grigoriev I.V."/>
        </authorList>
    </citation>
    <scope>NUCLEOTIDE SEQUENCE [LARGE SCALE GENOMIC DNA]</scope>
    <source>
        <strain evidence="5 6">S4</strain>
    </source>
</reference>
<dbReference type="InterPro" id="IPR019559">
    <property type="entry name" value="Cullin_neddylation_domain"/>
</dbReference>
<accession>A0A1Y1WUD7</accession>
<dbReference type="GO" id="GO:0031625">
    <property type="term" value="F:ubiquitin protein ligase binding"/>
    <property type="evidence" value="ECO:0007669"/>
    <property type="project" value="InterPro"/>
</dbReference>
<dbReference type="InterPro" id="IPR016157">
    <property type="entry name" value="Cullin_CS"/>
</dbReference>
<dbReference type="Proteomes" id="UP000193944">
    <property type="component" value="Unassembled WGS sequence"/>
</dbReference>
<keyword evidence="5" id="KW-0238">DNA-binding</keyword>